<name>A0A0W8FJA6_9ZZZZ</name>
<organism evidence="2">
    <name type="scientific">hydrocarbon metagenome</name>
    <dbReference type="NCBI Taxonomy" id="938273"/>
    <lineage>
        <taxon>unclassified sequences</taxon>
        <taxon>metagenomes</taxon>
        <taxon>ecological metagenomes</taxon>
    </lineage>
</organism>
<gene>
    <name evidence="2" type="ORF">ASZ90_009254</name>
</gene>
<feature type="transmembrane region" description="Helical" evidence="1">
    <location>
        <begin position="167"/>
        <end position="186"/>
    </location>
</feature>
<feature type="transmembrane region" description="Helical" evidence="1">
    <location>
        <begin position="51"/>
        <end position="76"/>
    </location>
</feature>
<feature type="transmembrane region" description="Helical" evidence="1">
    <location>
        <begin position="192"/>
        <end position="213"/>
    </location>
</feature>
<dbReference type="AlphaFoldDB" id="A0A0W8FJA6"/>
<comment type="caution">
    <text evidence="2">The sequence shown here is derived from an EMBL/GenBank/DDBJ whole genome shotgun (WGS) entry which is preliminary data.</text>
</comment>
<keyword evidence="1" id="KW-0472">Membrane</keyword>
<proteinExistence type="predicted"/>
<protein>
    <submittedName>
        <fullName evidence="2">Uncharacterized protein</fullName>
    </submittedName>
</protein>
<keyword evidence="1" id="KW-0812">Transmembrane</keyword>
<reference evidence="2" key="1">
    <citation type="journal article" date="2015" name="Proc. Natl. Acad. Sci. U.S.A.">
        <title>Networks of energetic and metabolic interactions define dynamics in microbial communities.</title>
        <authorList>
            <person name="Embree M."/>
            <person name="Liu J.K."/>
            <person name="Al-Bassam M.M."/>
            <person name="Zengler K."/>
        </authorList>
    </citation>
    <scope>NUCLEOTIDE SEQUENCE</scope>
</reference>
<feature type="transmembrane region" description="Helical" evidence="1">
    <location>
        <begin position="82"/>
        <end position="105"/>
    </location>
</feature>
<feature type="transmembrane region" description="Helical" evidence="1">
    <location>
        <begin position="16"/>
        <end position="39"/>
    </location>
</feature>
<dbReference type="EMBL" id="LNQE01001117">
    <property type="protein sequence ID" value="KUG20988.1"/>
    <property type="molecule type" value="Genomic_DNA"/>
</dbReference>
<evidence type="ECO:0000313" key="2">
    <source>
        <dbReference type="EMBL" id="KUG20988.1"/>
    </source>
</evidence>
<keyword evidence="1" id="KW-1133">Transmembrane helix</keyword>
<accession>A0A0W8FJA6</accession>
<evidence type="ECO:0000256" key="1">
    <source>
        <dbReference type="SAM" id="Phobius"/>
    </source>
</evidence>
<feature type="transmembrane region" description="Helical" evidence="1">
    <location>
        <begin position="137"/>
        <end position="155"/>
    </location>
</feature>
<sequence>MVHEQFTGQHRRVGRAAAWGVSLLLIAYLVTLILGFLSLASPLDPIGDPYFSILELLIVIIAPLMVIVMIAVHAYASPEGRMYSLTALAFMVILAGISCSVHFVILTVSRQIDAGGFPLIILFLSFEWPSVVYALDILAWDVFFALSMLFAAPVFSMGRLEKTLRVLMILSGVLSLAGLIGVPLANMNIRNIGIIGYAGISIVVFLLLGIVFGRARRIPGEER</sequence>